<evidence type="ECO:0000313" key="4">
    <source>
        <dbReference type="EMBL" id="BCX49746.1"/>
    </source>
</evidence>
<dbReference type="InterPro" id="IPR032675">
    <property type="entry name" value="LRR_dom_sf"/>
</dbReference>
<keyword evidence="2" id="KW-1133">Transmembrane helix</keyword>
<feature type="domain" description="Cytochrome C Planctomycete-type" evidence="3">
    <location>
        <begin position="259"/>
        <end position="318"/>
    </location>
</feature>
<protein>
    <submittedName>
        <fullName evidence="4">Cytochrome c</fullName>
    </submittedName>
</protein>
<reference evidence="4 5" key="1">
    <citation type="submission" date="2021-06" db="EMBL/GenBank/DDBJ databases">
        <title>Complete genome of Haloferula helveola possessing various polysaccharide degrading enzymes.</title>
        <authorList>
            <person name="Takami H."/>
            <person name="Huang C."/>
            <person name="Hamasaki K."/>
        </authorList>
    </citation>
    <scope>NUCLEOTIDE SEQUENCE [LARGE SCALE GENOMIC DNA]</scope>
    <source>
        <strain evidence="4 5">CN-1</strain>
    </source>
</reference>
<feature type="transmembrane region" description="Helical" evidence="2">
    <location>
        <begin position="137"/>
        <end position="154"/>
    </location>
</feature>
<feature type="transmembrane region" description="Helical" evidence="2">
    <location>
        <begin position="101"/>
        <end position="122"/>
    </location>
</feature>
<dbReference type="SUPFAM" id="SSF46626">
    <property type="entry name" value="Cytochrome c"/>
    <property type="match status" value="1"/>
</dbReference>
<dbReference type="InterPro" id="IPR011429">
    <property type="entry name" value="Cyt_c_Planctomycete-type"/>
</dbReference>
<gene>
    <name evidence="4" type="ORF">HAHE_36540</name>
</gene>
<dbReference type="Gene3D" id="3.80.10.10">
    <property type="entry name" value="Ribonuclease Inhibitor"/>
    <property type="match status" value="1"/>
</dbReference>
<keyword evidence="5" id="KW-1185">Reference proteome</keyword>
<feature type="region of interest" description="Disordered" evidence="1">
    <location>
        <begin position="1"/>
        <end position="24"/>
    </location>
</feature>
<dbReference type="PANTHER" id="PTHR35889">
    <property type="entry name" value="CYCLOINULO-OLIGOSACCHARIDE FRUCTANOTRANSFERASE-RELATED"/>
    <property type="match status" value="1"/>
</dbReference>
<dbReference type="SUPFAM" id="SSF52047">
    <property type="entry name" value="RNI-like"/>
    <property type="match status" value="1"/>
</dbReference>
<feature type="transmembrane region" description="Helical" evidence="2">
    <location>
        <begin position="166"/>
        <end position="184"/>
    </location>
</feature>
<dbReference type="InterPro" id="IPR036909">
    <property type="entry name" value="Cyt_c-like_dom_sf"/>
</dbReference>
<keyword evidence="2" id="KW-0472">Membrane</keyword>
<dbReference type="Pfam" id="PF13516">
    <property type="entry name" value="LRR_6"/>
    <property type="match status" value="1"/>
</dbReference>
<name>A0ABM7RDK8_9BACT</name>
<dbReference type="EMBL" id="AP024702">
    <property type="protein sequence ID" value="BCX49746.1"/>
    <property type="molecule type" value="Genomic_DNA"/>
</dbReference>
<dbReference type="Pfam" id="PF07635">
    <property type="entry name" value="PSCyt1"/>
    <property type="match status" value="1"/>
</dbReference>
<feature type="transmembrane region" description="Helical" evidence="2">
    <location>
        <begin position="71"/>
        <end position="89"/>
    </location>
</feature>
<dbReference type="InterPro" id="IPR001611">
    <property type="entry name" value="Leu-rich_rpt"/>
</dbReference>
<accession>A0ABM7RDK8</accession>
<sequence>MSEESVSESPEKAAAPVEEPPKGGSKAGAVFFTIVGLATIAGLIAMPLIAGEPAEGALSQWQRFLGRFHPLVLHLPIGMLVLVLALEFGKLFRKDKGASTIVPAFFTAASSVVAVIFGFLLWQSNPGDYPEELVNDHLWWGTGFAAMMVAAFVIKGWVDVAGGAGNWLYFVTLLGSGVVMGVASHDGGSITHGKSYLTDEAPNEVRELYNKVVPEEEQLEMLPEEGGEGAGGGAVDPGIPVEEQIVYTHLVQPIFDQKCVSCHGAEKQKGKFRMDTYELLVKGGKEGEGIEPGNAEDSSIMFRVHLPEDDDEHMPPEGKKQLEAHEIEIIEWWIDSGASPDVKVVDAEMPEPIKLATEKLVPPEVLAAQAKAAEAAAAAEAAERAKLAEVVEKVREEFPSALNFESQESSDLTFTAVSMRKNFTDEHLAKLQPVVGSLVSLDLSGTTVTDEGLRSLAGAEKLRMLRLSETGVTDAGLDAVAGMVELESLNLYGTAVTKDGVMKISELPKLRKLYLWQTQVDAAGADEIRKKMPECEIVLGIEIGGGE</sequence>
<evidence type="ECO:0000256" key="2">
    <source>
        <dbReference type="SAM" id="Phobius"/>
    </source>
</evidence>
<feature type="transmembrane region" description="Helical" evidence="2">
    <location>
        <begin position="29"/>
        <end position="51"/>
    </location>
</feature>
<keyword evidence="2" id="KW-0812">Transmembrane</keyword>
<evidence type="ECO:0000259" key="3">
    <source>
        <dbReference type="Pfam" id="PF07635"/>
    </source>
</evidence>
<dbReference type="RefSeq" id="WP_338686477.1">
    <property type="nucleotide sequence ID" value="NZ_AP024702.1"/>
</dbReference>
<dbReference type="Proteomes" id="UP001374893">
    <property type="component" value="Chromosome"/>
</dbReference>
<dbReference type="PANTHER" id="PTHR35889:SF3">
    <property type="entry name" value="F-BOX DOMAIN-CONTAINING PROTEIN"/>
    <property type="match status" value="1"/>
</dbReference>
<organism evidence="4 5">
    <name type="scientific">Haloferula helveola</name>
    <dbReference type="NCBI Taxonomy" id="490095"/>
    <lineage>
        <taxon>Bacteria</taxon>
        <taxon>Pseudomonadati</taxon>
        <taxon>Verrucomicrobiota</taxon>
        <taxon>Verrucomicrobiia</taxon>
        <taxon>Verrucomicrobiales</taxon>
        <taxon>Verrucomicrobiaceae</taxon>
        <taxon>Haloferula</taxon>
    </lineage>
</organism>
<evidence type="ECO:0000313" key="5">
    <source>
        <dbReference type="Proteomes" id="UP001374893"/>
    </source>
</evidence>
<evidence type="ECO:0000256" key="1">
    <source>
        <dbReference type="SAM" id="MobiDB-lite"/>
    </source>
</evidence>
<proteinExistence type="predicted"/>